<keyword evidence="1" id="KW-1133">Transmembrane helix</keyword>
<protein>
    <submittedName>
        <fullName evidence="2">Putative lantibiotic ABC transporter permease</fullName>
    </submittedName>
</protein>
<dbReference type="NCBIfam" id="TIGR03732">
    <property type="entry name" value="lanti_perm_MutE"/>
    <property type="match status" value="1"/>
</dbReference>
<proteinExistence type="predicted"/>
<keyword evidence="1" id="KW-0472">Membrane</keyword>
<name>A0A4U9R0P5_HATHI</name>
<dbReference type="Proteomes" id="UP000308489">
    <property type="component" value="Chromosome 1"/>
</dbReference>
<dbReference type="Pfam" id="PF12730">
    <property type="entry name" value="ABC2_membrane_4"/>
    <property type="match status" value="1"/>
</dbReference>
<dbReference type="KEGG" id="hhw:NCTC503_00464"/>
<reference evidence="2 3" key="1">
    <citation type="submission" date="2019-05" db="EMBL/GenBank/DDBJ databases">
        <authorList>
            <consortium name="Pathogen Informatics"/>
        </authorList>
    </citation>
    <scope>NUCLEOTIDE SEQUENCE [LARGE SCALE GENOMIC DNA]</scope>
    <source>
        <strain evidence="2 3">NCTC503</strain>
    </source>
</reference>
<feature type="transmembrane region" description="Helical" evidence="1">
    <location>
        <begin position="154"/>
        <end position="173"/>
    </location>
</feature>
<evidence type="ECO:0000256" key="1">
    <source>
        <dbReference type="SAM" id="Phobius"/>
    </source>
</evidence>
<feature type="transmembrane region" description="Helical" evidence="1">
    <location>
        <begin position="94"/>
        <end position="113"/>
    </location>
</feature>
<feature type="transmembrane region" description="Helical" evidence="1">
    <location>
        <begin position="220"/>
        <end position="238"/>
    </location>
</feature>
<organism evidence="2 3">
    <name type="scientific">Hathewaya histolytica</name>
    <name type="common">Clostridium histolyticum</name>
    <dbReference type="NCBI Taxonomy" id="1498"/>
    <lineage>
        <taxon>Bacteria</taxon>
        <taxon>Bacillati</taxon>
        <taxon>Bacillota</taxon>
        <taxon>Clostridia</taxon>
        <taxon>Eubacteriales</taxon>
        <taxon>Clostridiaceae</taxon>
        <taxon>Hathewaya</taxon>
    </lineage>
</organism>
<evidence type="ECO:0000313" key="2">
    <source>
        <dbReference type="EMBL" id="VTQ84028.1"/>
    </source>
</evidence>
<feature type="transmembrane region" description="Helical" evidence="1">
    <location>
        <begin position="45"/>
        <end position="65"/>
    </location>
</feature>
<dbReference type="EMBL" id="LR590481">
    <property type="protein sequence ID" value="VTQ84028.1"/>
    <property type="molecule type" value="Genomic_DNA"/>
</dbReference>
<dbReference type="AlphaFoldDB" id="A0A4U9R0P5"/>
<feature type="transmembrane region" description="Helical" evidence="1">
    <location>
        <begin position="20"/>
        <end position="39"/>
    </location>
</feature>
<accession>A0A4U9R0P5</accession>
<evidence type="ECO:0000313" key="3">
    <source>
        <dbReference type="Proteomes" id="UP000308489"/>
    </source>
</evidence>
<keyword evidence="3" id="KW-1185">Reference proteome</keyword>
<keyword evidence="1" id="KW-0812">Transmembrane</keyword>
<dbReference type="CDD" id="cd21807">
    <property type="entry name" value="ABC-2_lan_permease_MutE_EpiE-like"/>
    <property type="match status" value="1"/>
</dbReference>
<sequence length="244" mass="27540">MKEYIISENIKLKGTFTKKIIFIAPLLTGVMATLFGGPLNMQNMVFYWWYSFFLPGVIAISASLMDKNEKKAGNYNGLYLLPINLKKAWVGKNIVLGMYLLLTQVIIFFIVLLPKLLGINGIVFSIEEILLGCLIIWIGTLPQLPILLYISKKFGFAAIVFVNCILGFFLPVVCAERSFWFLIPHCYTGRLVKEIIGLDINGLYTQSNIQNCMPTVCKGFLAIVIVTVIGLYITAKFFERQEVK</sequence>
<dbReference type="InterPro" id="IPR021205">
    <property type="entry name" value="Lanti_perm_SpaE/MutE/EpiE-like"/>
</dbReference>
<feature type="transmembrane region" description="Helical" evidence="1">
    <location>
        <begin position="119"/>
        <end position="142"/>
    </location>
</feature>
<gene>
    <name evidence="2" type="ORF">NCTC503_00464</name>
</gene>
<dbReference type="RefSeq" id="WP_171011955.1">
    <property type="nucleotide sequence ID" value="NZ_CBCRUQ010000008.1"/>
</dbReference>